<organism evidence="2 3">
    <name type="scientific">Pisum sativum</name>
    <name type="common">Garden pea</name>
    <name type="synonym">Lathyrus oleraceus</name>
    <dbReference type="NCBI Taxonomy" id="3888"/>
    <lineage>
        <taxon>Eukaryota</taxon>
        <taxon>Viridiplantae</taxon>
        <taxon>Streptophyta</taxon>
        <taxon>Embryophyta</taxon>
        <taxon>Tracheophyta</taxon>
        <taxon>Spermatophyta</taxon>
        <taxon>Magnoliopsida</taxon>
        <taxon>eudicotyledons</taxon>
        <taxon>Gunneridae</taxon>
        <taxon>Pentapetalae</taxon>
        <taxon>rosids</taxon>
        <taxon>fabids</taxon>
        <taxon>Fabales</taxon>
        <taxon>Fabaceae</taxon>
        <taxon>Papilionoideae</taxon>
        <taxon>50 kb inversion clade</taxon>
        <taxon>NPAAA clade</taxon>
        <taxon>Hologalegina</taxon>
        <taxon>IRL clade</taxon>
        <taxon>Fabeae</taxon>
        <taxon>Lathyrus</taxon>
    </lineage>
</organism>
<accession>A0A9D4VTV1</accession>
<keyword evidence="3" id="KW-1185">Reference proteome</keyword>
<dbReference type="EMBL" id="JAMSHJ010000007">
    <property type="protein sequence ID" value="KAI5388636.1"/>
    <property type="molecule type" value="Genomic_DNA"/>
</dbReference>
<evidence type="ECO:0000259" key="1">
    <source>
        <dbReference type="Pfam" id="PF05089"/>
    </source>
</evidence>
<dbReference type="Gramene" id="Psat07G0434900-T1">
    <property type="protein sequence ID" value="KAI5388636.1"/>
    <property type="gene ID" value="KIW84_074349"/>
</dbReference>
<evidence type="ECO:0000313" key="2">
    <source>
        <dbReference type="EMBL" id="KAI5388636.1"/>
    </source>
</evidence>
<dbReference type="Pfam" id="PF05089">
    <property type="entry name" value="NAGLU"/>
    <property type="match status" value="1"/>
</dbReference>
<evidence type="ECO:0000313" key="3">
    <source>
        <dbReference type="Proteomes" id="UP001058974"/>
    </source>
</evidence>
<proteinExistence type="predicted"/>
<sequence length="143" mass="16524">MSISDLDDFFRGPAFLAWSQENSCQLFSGNVPAALKYIFPSAKITRLGNWFSVKSAPKWTCTYLLDATDPLFVEIGKAFVEQQLQEYGRSSHIYNCDENTHPIDVPWYQDDWLKASANRLQHWKSLLLNLMLCRNLSRCMSIH</sequence>
<feature type="domain" description="Alpha-N-acetylglucosaminidase tim-barrel" evidence="1">
    <location>
        <begin position="26"/>
        <end position="98"/>
    </location>
</feature>
<dbReference type="PANTHER" id="PTHR12872:SF3">
    <property type="entry name" value="ALPHA-N-ACETYLGLUCOSAMINIDASE"/>
    <property type="match status" value="1"/>
</dbReference>
<dbReference type="InterPro" id="IPR024733">
    <property type="entry name" value="NAGLU_tim-barrel"/>
</dbReference>
<gene>
    <name evidence="2" type="ORF">KIW84_074349</name>
</gene>
<dbReference type="AlphaFoldDB" id="A0A9D4VTV1"/>
<name>A0A9D4VTV1_PEA</name>
<dbReference type="Proteomes" id="UP001058974">
    <property type="component" value="Chromosome 7"/>
</dbReference>
<protein>
    <recommendedName>
        <fullName evidence="1">Alpha-N-acetylglucosaminidase tim-barrel domain-containing protein</fullName>
    </recommendedName>
</protein>
<reference evidence="2 3" key="1">
    <citation type="journal article" date="2022" name="Nat. Genet.">
        <title>Improved pea reference genome and pan-genome highlight genomic features and evolutionary characteristics.</title>
        <authorList>
            <person name="Yang T."/>
            <person name="Liu R."/>
            <person name="Luo Y."/>
            <person name="Hu S."/>
            <person name="Wang D."/>
            <person name="Wang C."/>
            <person name="Pandey M.K."/>
            <person name="Ge S."/>
            <person name="Xu Q."/>
            <person name="Li N."/>
            <person name="Li G."/>
            <person name="Huang Y."/>
            <person name="Saxena R.K."/>
            <person name="Ji Y."/>
            <person name="Li M."/>
            <person name="Yan X."/>
            <person name="He Y."/>
            <person name="Liu Y."/>
            <person name="Wang X."/>
            <person name="Xiang C."/>
            <person name="Varshney R.K."/>
            <person name="Ding H."/>
            <person name="Gao S."/>
            <person name="Zong X."/>
        </authorList>
    </citation>
    <scope>NUCLEOTIDE SEQUENCE [LARGE SCALE GENOMIC DNA]</scope>
    <source>
        <strain evidence="2 3">cv. Zhongwan 6</strain>
    </source>
</reference>
<dbReference type="PANTHER" id="PTHR12872">
    <property type="entry name" value="ALPHA-N-ACETYLGLUCOSAMINIDASE"/>
    <property type="match status" value="1"/>
</dbReference>
<dbReference type="InterPro" id="IPR007781">
    <property type="entry name" value="NAGLU"/>
</dbReference>
<comment type="caution">
    <text evidence="2">The sequence shown here is derived from an EMBL/GenBank/DDBJ whole genome shotgun (WGS) entry which is preliminary data.</text>
</comment>
<dbReference type="Gene3D" id="3.20.20.80">
    <property type="entry name" value="Glycosidases"/>
    <property type="match status" value="1"/>
</dbReference>